<dbReference type="PRINTS" id="PR00148">
    <property type="entry name" value="ENOLASE"/>
</dbReference>
<keyword evidence="10 12" id="KW-0456">Lyase</keyword>
<evidence type="ECO:0000256" key="4">
    <source>
        <dbReference type="ARBA" id="ARBA00017068"/>
    </source>
</evidence>
<evidence type="ECO:0000256" key="8">
    <source>
        <dbReference type="ARBA" id="ARBA00022842"/>
    </source>
</evidence>
<feature type="binding site" evidence="12">
    <location>
        <position position="287"/>
    </location>
    <ligand>
        <name>Mg(2+)</name>
        <dbReference type="ChEBI" id="CHEBI:18420"/>
    </ligand>
</feature>
<evidence type="ECO:0000256" key="7">
    <source>
        <dbReference type="ARBA" id="ARBA00022723"/>
    </source>
</evidence>
<evidence type="ECO:0000256" key="12">
    <source>
        <dbReference type="HAMAP-Rule" id="MF_00318"/>
    </source>
</evidence>
<evidence type="ECO:0000256" key="5">
    <source>
        <dbReference type="ARBA" id="ARBA00022490"/>
    </source>
</evidence>
<feature type="binding site" evidence="12">
    <location>
        <position position="339"/>
    </location>
    <ligand>
        <name>(2R)-2-phosphoglycerate</name>
        <dbReference type="ChEBI" id="CHEBI:58289"/>
    </ligand>
</feature>
<feature type="binding site" evidence="12">
    <location>
        <position position="390"/>
    </location>
    <ligand>
        <name>(2R)-2-phosphoglycerate</name>
        <dbReference type="ChEBI" id="CHEBI:58289"/>
    </ligand>
</feature>
<proteinExistence type="inferred from homology"/>
<dbReference type="EMBL" id="JBHTLH010000004">
    <property type="protein sequence ID" value="MFD1123940.1"/>
    <property type="molecule type" value="Genomic_DNA"/>
</dbReference>
<feature type="binding site" evidence="12">
    <location>
        <position position="368"/>
    </location>
    <ligand>
        <name>(2R)-2-phosphoglycerate</name>
        <dbReference type="ChEBI" id="CHEBI:58289"/>
    </ligand>
</feature>
<dbReference type="PROSITE" id="PS00164">
    <property type="entry name" value="ENOLASE"/>
    <property type="match status" value="1"/>
</dbReference>
<dbReference type="CDD" id="cd03313">
    <property type="entry name" value="enolase"/>
    <property type="match status" value="1"/>
</dbReference>
<evidence type="ECO:0000256" key="6">
    <source>
        <dbReference type="ARBA" id="ARBA00022525"/>
    </source>
</evidence>
<dbReference type="InterPro" id="IPR020811">
    <property type="entry name" value="Enolase_N"/>
</dbReference>
<dbReference type="InterPro" id="IPR029017">
    <property type="entry name" value="Enolase-like_N"/>
</dbReference>
<evidence type="ECO:0000259" key="13">
    <source>
        <dbReference type="SMART" id="SM01192"/>
    </source>
</evidence>
<dbReference type="InterPro" id="IPR036849">
    <property type="entry name" value="Enolase-like_C_sf"/>
</dbReference>
<evidence type="ECO:0000256" key="2">
    <source>
        <dbReference type="ARBA" id="ARBA00009604"/>
    </source>
</evidence>
<comment type="catalytic activity">
    <reaction evidence="11">
        <text>(2R)-2-phosphoglycerate = phosphoenolpyruvate + H2O</text>
        <dbReference type="Rhea" id="RHEA:10164"/>
        <dbReference type="ChEBI" id="CHEBI:15377"/>
        <dbReference type="ChEBI" id="CHEBI:58289"/>
        <dbReference type="ChEBI" id="CHEBI:58702"/>
        <dbReference type="EC" id="4.2.1.11"/>
    </reaction>
    <physiologicalReaction direction="left-to-right" evidence="11">
        <dbReference type="Rhea" id="RHEA:10165"/>
    </physiologicalReaction>
</comment>
<evidence type="ECO:0000256" key="9">
    <source>
        <dbReference type="ARBA" id="ARBA00023152"/>
    </source>
</evidence>
<evidence type="ECO:0000256" key="11">
    <source>
        <dbReference type="ARBA" id="ARBA00048951"/>
    </source>
</evidence>
<dbReference type="NCBIfam" id="TIGR01060">
    <property type="entry name" value="eno"/>
    <property type="match status" value="1"/>
</dbReference>
<feature type="binding site" evidence="12">
    <location>
        <position position="369"/>
    </location>
    <ligand>
        <name>(2R)-2-phosphoglycerate</name>
        <dbReference type="ChEBI" id="CHEBI:58289"/>
    </ligand>
</feature>
<keyword evidence="7 12" id="KW-0479">Metal-binding</keyword>
<keyword evidence="9 12" id="KW-0324">Glycolysis</keyword>
<feature type="binding site" evidence="12">
    <location>
        <position position="314"/>
    </location>
    <ligand>
        <name>Mg(2+)</name>
        <dbReference type="ChEBI" id="CHEBI:18420"/>
    </ligand>
</feature>
<dbReference type="HAMAP" id="MF_00318">
    <property type="entry name" value="Enolase"/>
    <property type="match status" value="1"/>
</dbReference>
<dbReference type="Pfam" id="PF00113">
    <property type="entry name" value="Enolase_C"/>
    <property type="match status" value="1"/>
</dbReference>
<dbReference type="InterPro" id="IPR020810">
    <property type="entry name" value="Enolase_C"/>
</dbReference>
<evidence type="ECO:0000313" key="16">
    <source>
        <dbReference type="Proteomes" id="UP001597156"/>
    </source>
</evidence>
<feature type="domain" description="Enolase N-terminal" evidence="14">
    <location>
        <begin position="4"/>
        <end position="134"/>
    </location>
</feature>
<dbReference type="Gene3D" id="3.20.20.120">
    <property type="entry name" value="Enolase-like C-terminal domain"/>
    <property type="match status" value="1"/>
</dbReference>
<evidence type="ECO:0000256" key="10">
    <source>
        <dbReference type="ARBA" id="ARBA00023239"/>
    </source>
</evidence>
<dbReference type="PANTHER" id="PTHR11902">
    <property type="entry name" value="ENOLASE"/>
    <property type="match status" value="1"/>
</dbReference>
<evidence type="ECO:0000256" key="1">
    <source>
        <dbReference type="ARBA" id="ARBA00005031"/>
    </source>
</evidence>
<feature type="binding site" evidence="12">
    <location>
        <position position="242"/>
    </location>
    <ligand>
        <name>Mg(2+)</name>
        <dbReference type="ChEBI" id="CHEBI:18420"/>
    </ligand>
</feature>
<dbReference type="SFLD" id="SFLDF00002">
    <property type="entry name" value="enolase"/>
    <property type="match status" value="1"/>
</dbReference>
<comment type="caution">
    <text evidence="15">The sequence shown here is derived from an EMBL/GenBank/DDBJ whole genome shotgun (WGS) entry which is preliminary data.</text>
</comment>
<sequence length="439" mass="47988">MSIISDIYAREVLDSRGNPTVEVELYTEAGAMGRGIVPSGASTGEHEAVELRDGDKDRYMGKGVTKAVDNVNNIIAKEIVGYDVTDQLAIDKAMIQLDGTPNKGKLGANAILGVSLAAARAAADELEMPLYNYLGGFNAHLLPTPMLNVINGGKHANNKVDFQEFMIMPVGAPSIKEAIRWSSETFHNLKNLLNERGYSTAVGDEGGFAPDLKNNEEPFEILVEAIQRAGYKPGKDIAIAFDCAASEFYNTETKKYDLKGDGKSYTADEFVSLLEGIVDKYPVISIEDPLDENEWADWQMATQRLGKKVQIVGDDLFVTNTDYLRKGIKMGVANAILIKLNQIGTLTETVEAVEMAREAGYTAIISHRSGETEDTTIADLVVALNAGQIKTGSMSRGERIAKYNQLMRIEDQLGDVADYKGVHAFYNLSEQAREDIQNK</sequence>
<dbReference type="GO" id="GO:0004634">
    <property type="term" value="F:phosphopyruvate hydratase activity"/>
    <property type="evidence" value="ECO:0007669"/>
    <property type="project" value="UniProtKB-EC"/>
</dbReference>
<dbReference type="Proteomes" id="UP001597156">
    <property type="component" value="Unassembled WGS sequence"/>
</dbReference>
<dbReference type="PIRSF" id="PIRSF001400">
    <property type="entry name" value="Enolase"/>
    <property type="match status" value="1"/>
</dbReference>
<protein>
    <recommendedName>
        <fullName evidence="4 12">Enolase</fullName>
        <ecNumber evidence="3 12">4.2.1.11</ecNumber>
    </recommendedName>
    <alternativeName>
        <fullName evidence="12">2-phospho-D-glycerate hydro-lyase</fullName>
    </alternativeName>
    <alternativeName>
        <fullName evidence="12">2-phosphoglycerate dehydratase</fullName>
    </alternativeName>
</protein>
<dbReference type="Pfam" id="PF03952">
    <property type="entry name" value="Enolase_N"/>
    <property type="match status" value="1"/>
</dbReference>
<dbReference type="SFLD" id="SFLDS00001">
    <property type="entry name" value="Enolase"/>
    <property type="match status" value="1"/>
</dbReference>
<comment type="subcellular location">
    <subcellularLocation>
        <location evidence="12">Cytoplasm</location>
    </subcellularLocation>
    <subcellularLocation>
        <location evidence="12">Secreted</location>
    </subcellularLocation>
    <subcellularLocation>
        <location evidence="12">Cell surface</location>
    </subcellularLocation>
    <text evidence="12">Fractions of enolase are present in both the cytoplasm and on the cell surface.</text>
</comment>
<dbReference type="PANTHER" id="PTHR11902:SF1">
    <property type="entry name" value="ENOLASE"/>
    <property type="match status" value="1"/>
</dbReference>
<keyword evidence="8 12" id="KW-0460">Magnesium</keyword>
<feature type="binding site" evidence="12">
    <location>
        <position position="163"/>
    </location>
    <ligand>
        <name>(2R)-2-phosphoglycerate</name>
        <dbReference type="ChEBI" id="CHEBI:58289"/>
    </ligand>
</feature>
<reference evidence="16" key="1">
    <citation type="journal article" date="2019" name="Int. J. Syst. Evol. Microbiol.">
        <title>The Global Catalogue of Microorganisms (GCM) 10K type strain sequencing project: providing services to taxonomists for standard genome sequencing and annotation.</title>
        <authorList>
            <consortium name="The Broad Institute Genomics Platform"/>
            <consortium name="The Broad Institute Genome Sequencing Center for Infectious Disease"/>
            <person name="Wu L."/>
            <person name="Ma J."/>
        </authorList>
    </citation>
    <scope>NUCLEOTIDE SEQUENCE [LARGE SCALE GENOMIC DNA]</scope>
    <source>
        <strain evidence="16">CCUG 71848</strain>
    </source>
</reference>
<dbReference type="SMART" id="SM01192">
    <property type="entry name" value="Enolase_C"/>
    <property type="match status" value="1"/>
</dbReference>
<dbReference type="Gene3D" id="3.30.390.10">
    <property type="entry name" value="Enolase-like, N-terminal domain"/>
    <property type="match status" value="1"/>
</dbReference>
<dbReference type="SMART" id="SM01193">
    <property type="entry name" value="Enolase_N"/>
    <property type="match status" value="1"/>
</dbReference>
<feature type="active site" description="Proton acceptor" evidence="12">
    <location>
        <position position="339"/>
    </location>
</feature>
<feature type="active site" description="Proton donor" evidence="12">
    <location>
        <position position="205"/>
    </location>
</feature>
<keyword evidence="6 12" id="KW-0964">Secreted</keyword>
<comment type="similarity">
    <text evidence="2 12">Belongs to the enolase family.</text>
</comment>
<evidence type="ECO:0000313" key="15">
    <source>
        <dbReference type="EMBL" id="MFD1123940.1"/>
    </source>
</evidence>
<dbReference type="SUPFAM" id="SSF51604">
    <property type="entry name" value="Enolase C-terminal domain-like"/>
    <property type="match status" value="1"/>
</dbReference>
<gene>
    <name evidence="12 15" type="primary">eno</name>
    <name evidence="15" type="ORF">ACFQ22_00990</name>
</gene>
<dbReference type="InterPro" id="IPR020809">
    <property type="entry name" value="Enolase_CS"/>
</dbReference>
<dbReference type="InterPro" id="IPR000941">
    <property type="entry name" value="Enolase"/>
</dbReference>
<dbReference type="SUPFAM" id="SSF54826">
    <property type="entry name" value="Enolase N-terminal domain-like"/>
    <property type="match status" value="1"/>
</dbReference>
<organism evidence="15 16">
    <name type="scientific">Lentilactobacillus raoultii</name>
    <dbReference type="NCBI Taxonomy" id="1987503"/>
    <lineage>
        <taxon>Bacteria</taxon>
        <taxon>Bacillati</taxon>
        <taxon>Bacillota</taxon>
        <taxon>Bacilli</taxon>
        <taxon>Lactobacillales</taxon>
        <taxon>Lactobacillaceae</taxon>
        <taxon>Lentilactobacillus</taxon>
    </lineage>
</organism>
<keyword evidence="16" id="KW-1185">Reference proteome</keyword>
<comment type="function">
    <text evidence="12">Catalyzes the reversible conversion of 2-phosphoglycerate (2-PG) into phosphoenolpyruvate (PEP). It is essential for the degradation of carbohydrates via glycolysis.</text>
</comment>
<dbReference type="EC" id="4.2.1.11" evidence="3 12"/>
<feature type="domain" description="Enolase C-terminal TIM barrel" evidence="13">
    <location>
        <begin position="139"/>
        <end position="427"/>
    </location>
</feature>
<dbReference type="RefSeq" id="WP_121979206.1">
    <property type="nucleotide sequence ID" value="NZ_JBHTLH010000004.1"/>
</dbReference>
<dbReference type="SFLD" id="SFLDG00178">
    <property type="entry name" value="enolase"/>
    <property type="match status" value="1"/>
</dbReference>
<evidence type="ECO:0000256" key="3">
    <source>
        <dbReference type="ARBA" id="ARBA00012058"/>
    </source>
</evidence>
<name>A0ABW3PGW0_9LACO</name>
<comment type="cofactor">
    <cofactor evidence="12">
        <name>Mg(2+)</name>
        <dbReference type="ChEBI" id="CHEBI:18420"/>
    </cofactor>
    <text evidence="12">Binds a second Mg(2+) ion via substrate during catalysis.</text>
</comment>
<evidence type="ECO:0000259" key="14">
    <source>
        <dbReference type="SMART" id="SM01193"/>
    </source>
</evidence>
<accession>A0ABW3PGW0</accession>
<keyword evidence="5 12" id="KW-0963">Cytoplasm</keyword>
<comment type="pathway">
    <text evidence="1 12">Carbohydrate degradation; glycolysis; pyruvate from D-glyceraldehyde 3-phosphate: step 4/5.</text>
</comment>